<feature type="compositionally biased region" description="Pro residues" evidence="1">
    <location>
        <begin position="67"/>
        <end position="81"/>
    </location>
</feature>
<evidence type="ECO:0000313" key="2">
    <source>
        <dbReference type="EMBL" id="SEC51710.1"/>
    </source>
</evidence>
<feature type="non-terminal residue" evidence="2">
    <location>
        <position position="1"/>
    </location>
</feature>
<feature type="compositionally biased region" description="Low complexity" evidence="1">
    <location>
        <begin position="185"/>
        <end position="198"/>
    </location>
</feature>
<feature type="compositionally biased region" description="Low complexity" evidence="1">
    <location>
        <begin position="159"/>
        <end position="170"/>
    </location>
</feature>
<feature type="compositionally biased region" description="Low complexity" evidence="1">
    <location>
        <begin position="82"/>
        <end position="91"/>
    </location>
</feature>
<feature type="compositionally biased region" description="Basic residues" evidence="1">
    <location>
        <begin position="128"/>
        <end position="140"/>
    </location>
</feature>
<reference evidence="3" key="1">
    <citation type="submission" date="2016-10" db="EMBL/GenBank/DDBJ databases">
        <authorList>
            <person name="Varghese N."/>
            <person name="Submissions S."/>
        </authorList>
    </citation>
    <scope>NUCLEOTIDE SEQUENCE [LARGE SCALE GENOMIC DNA]</scope>
    <source>
        <strain evidence="3">DSM 16089</strain>
    </source>
</reference>
<evidence type="ECO:0000313" key="3">
    <source>
        <dbReference type="Proteomes" id="UP000183750"/>
    </source>
</evidence>
<sequence length="271" mass="29154">TYAIVRRRRDFASITQFAADHYEVRVQASSLAKARLALGAATPAPVRAPVNLDEPPRYGERITPGAQPAPTPPAPTPPAPEEPAAGSSPVPAAEPTPPLGVRTLLRRTPPFLRARPIPPLLRSMNRSSRVRPGCRPRRRARPDGRRASRVGTAFAAVLRARAPTRPAGTSRRARRFRTGRRTGIRRPAASSARARPASGVPVRPPQAPGYVQPQVSAPGYAPPQAPGYVHPSRRGTPRRRLPAPTRPADTPQAPTRRPFRRGDCCPGPSAS</sequence>
<dbReference type="AlphaFoldDB" id="A0A1H4T5X9"/>
<organism evidence="2 3">
    <name type="scientific">Microbacterium hydrocarbonoxydans</name>
    <dbReference type="NCBI Taxonomy" id="273678"/>
    <lineage>
        <taxon>Bacteria</taxon>
        <taxon>Bacillati</taxon>
        <taxon>Actinomycetota</taxon>
        <taxon>Actinomycetes</taxon>
        <taxon>Micrococcales</taxon>
        <taxon>Microbacteriaceae</taxon>
        <taxon>Microbacterium</taxon>
    </lineage>
</organism>
<dbReference type="EMBL" id="FNSQ01000007">
    <property type="protein sequence ID" value="SEC51710.1"/>
    <property type="molecule type" value="Genomic_DNA"/>
</dbReference>
<protein>
    <submittedName>
        <fullName evidence="2">Uncharacterized protein</fullName>
    </submittedName>
</protein>
<feature type="compositionally biased region" description="Low complexity" evidence="1">
    <location>
        <begin position="102"/>
        <end position="115"/>
    </location>
</feature>
<evidence type="ECO:0000256" key="1">
    <source>
        <dbReference type="SAM" id="MobiDB-lite"/>
    </source>
</evidence>
<accession>A0A1H4T5X9</accession>
<dbReference type="Proteomes" id="UP000183750">
    <property type="component" value="Unassembled WGS sequence"/>
</dbReference>
<feature type="region of interest" description="Disordered" evidence="1">
    <location>
        <begin position="46"/>
        <end position="271"/>
    </location>
</feature>
<feature type="compositionally biased region" description="Basic residues" evidence="1">
    <location>
        <begin position="231"/>
        <end position="241"/>
    </location>
</feature>
<feature type="compositionally biased region" description="Low complexity" evidence="1">
    <location>
        <begin position="242"/>
        <end position="251"/>
    </location>
</feature>
<name>A0A1H4T5X9_9MICO</name>
<keyword evidence="3" id="KW-1185">Reference proteome</keyword>
<feature type="compositionally biased region" description="Basic residues" evidence="1">
    <location>
        <begin position="171"/>
        <end position="184"/>
    </location>
</feature>
<gene>
    <name evidence="2" type="ORF">SAMN04489807_3456</name>
</gene>
<proteinExistence type="predicted"/>